<dbReference type="KEGG" id="fbm:MQE35_16140"/>
<accession>A0A9E6ZR36</accession>
<sequence>MYPNTDSERLKIVLEKLDIDPYRLTLFLDYKYPSKIYNILKGKETMDDEFILFFIHKYPQLNFLFLKEGKGKPVLTISEAISQRNILGLANNSNDKDTEKHTKIADKRRNLIRDMMENQTLNKKPD</sequence>
<dbReference type="EMBL" id="CP094358">
    <property type="protein sequence ID" value="UOB17253.1"/>
    <property type="molecule type" value="Genomic_DNA"/>
</dbReference>
<evidence type="ECO:0000313" key="2">
    <source>
        <dbReference type="Proteomes" id="UP000831290"/>
    </source>
</evidence>
<organism evidence="1 2">
    <name type="scientific">Abyssalbus ytuae</name>
    <dbReference type="NCBI Taxonomy" id="2926907"/>
    <lineage>
        <taxon>Bacteria</taxon>
        <taxon>Pseudomonadati</taxon>
        <taxon>Bacteroidota</taxon>
        <taxon>Flavobacteriia</taxon>
        <taxon>Flavobacteriales</taxon>
        <taxon>Flavobacteriaceae</taxon>
        <taxon>Abyssalbus</taxon>
    </lineage>
</organism>
<dbReference type="AlphaFoldDB" id="A0A9E6ZR36"/>
<name>A0A9E6ZR36_9FLAO</name>
<proteinExistence type="predicted"/>
<evidence type="ECO:0000313" key="1">
    <source>
        <dbReference type="EMBL" id="UOB17253.1"/>
    </source>
</evidence>
<dbReference type="RefSeq" id="WP_255842574.1">
    <property type="nucleotide sequence ID" value="NZ_CP094358.1"/>
</dbReference>
<keyword evidence="2" id="KW-1185">Reference proteome</keyword>
<reference evidence="1" key="1">
    <citation type="submission" date="2022-03" db="EMBL/GenBank/DDBJ databases">
        <title>Description of Abyssus ytuae gen. nov., sp. nov., a novel member of the family Flavobacteriaceae isolated from the sediment of Mariana Trench.</title>
        <authorList>
            <person name="Zhang J."/>
            <person name="Xu X."/>
        </authorList>
    </citation>
    <scope>NUCLEOTIDE SEQUENCE</scope>
    <source>
        <strain evidence="1">MT3330</strain>
    </source>
</reference>
<dbReference type="Proteomes" id="UP000831290">
    <property type="component" value="Chromosome"/>
</dbReference>
<protein>
    <submittedName>
        <fullName evidence="1">Uncharacterized protein</fullName>
    </submittedName>
</protein>
<gene>
    <name evidence="1" type="ORF">MQE35_16140</name>
</gene>